<dbReference type="Proteomes" id="UP000530928">
    <property type="component" value="Unassembled WGS sequence"/>
</dbReference>
<evidence type="ECO:0000313" key="3">
    <source>
        <dbReference type="Proteomes" id="UP000530928"/>
    </source>
</evidence>
<feature type="transmembrane region" description="Helical" evidence="1">
    <location>
        <begin position="262"/>
        <end position="287"/>
    </location>
</feature>
<reference evidence="2 3" key="1">
    <citation type="submission" date="2020-07" db="EMBL/GenBank/DDBJ databases">
        <title>Genomic Encyclopedia of Type Strains, Phase IV (KMG-IV): sequencing the most valuable type-strain genomes for metagenomic binning, comparative biology and taxonomic classification.</title>
        <authorList>
            <person name="Goeker M."/>
        </authorList>
    </citation>
    <scope>NUCLEOTIDE SEQUENCE [LARGE SCALE GENOMIC DNA]</scope>
    <source>
        <strain evidence="2 3">DSM 45533</strain>
    </source>
</reference>
<dbReference type="EMBL" id="JACDUR010000002">
    <property type="protein sequence ID" value="MBA2890498.1"/>
    <property type="molecule type" value="Genomic_DNA"/>
</dbReference>
<evidence type="ECO:0000256" key="1">
    <source>
        <dbReference type="SAM" id="Phobius"/>
    </source>
</evidence>
<organism evidence="2 3">
    <name type="scientific">Nonomuraea soli</name>
    <dbReference type="NCBI Taxonomy" id="1032476"/>
    <lineage>
        <taxon>Bacteria</taxon>
        <taxon>Bacillati</taxon>
        <taxon>Actinomycetota</taxon>
        <taxon>Actinomycetes</taxon>
        <taxon>Streptosporangiales</taxon>
        <taxon>Streptosporangiaceae</taxon>
        <taxon>Nonomuraea</taxon>
    </lineage>
</organism>
<keyword evidence="3" id="KW-1185">Reference proteome</keyword>
<feature type="transmembrane region" description="Helical" evidence="1">
    <location>
        <begin position="67"/>
        <end position="88"/>
    </location>
</feature>
<gene>
    <name evidence="2" type="ORF">HNR30_001839</name>
</gene>
<accession>A0A7W0HP49</accession>
<proteinExistence type="predicted"/>
<dbReference type="RefSeq" id="WP_181609315.1">
    <property type="nucleotide sequence ID" value="NZ_BAABAM010000006.1"/>
</dbReference>
<keyword evidence="1" id="KW-1133">Transmembrane helix</keyword>
<protein>
    <recommendedName>
        <fullName evidence="4">Vegetative cell wall protein gp1</fullName>
    </recommendedName>
</protein>
<feature type="transmembrane region" description="Helical" evidence="1">
    <location>
        <begin position="16"/>
        <end position="35"/>
    </location>
</feature>
<evidence type="ECO:0008006" key="4">
    <source>
        <dbReference type="Google" id="ProtNLM"/>
    </source>
</evidence>
<name>A0A7W0HP49_9ACTN</name>
<evidence type="ECO:0000313" key="2">
    <source>
        <dbReference type="EMBL" id="MBA2890498.1"/>
    </source>
</evidence>
<keyword evidence="1" id="KW-0472">Membrane</keyword>
<dbReference type="AlphaFoldDB" id="A0A7W0HP49"/>
<comment type="caution">
    <text evidence="2">The sequence shown here is derived from an EMBL/GenBank/DDBJ whole genome shotgun (WGS) entry which is preliminary data.</text>
</comment>
<keyword evidence="1" id="KW-0812">Transmembrane</keyword>
<sequence length="354" mass="36431">MTTLLGEVGKKLMDRWATLVVLPGLLFVASAVVGFRLGHAEALDVQALATWVGVRLAVTGAPETGGVLLAVVASSLAASGAGLCAAALGRVTAYLWTLSGERAPLRWLVRRRQARWRRANERVAEAIGAAVDAAVGAAGDRAVGAAGDRAVGAAGDRAGKGDRAGGGAGRGAAADAIGGAGADGVRAAMAARERVGIVEPSHPTWIGDRLTAPAVRVNARYGLDLDSAWPRLWLIVPDAVRAELTSANDAFMAAARLVGWMVLYAALGLVWWPSAAIAVVLAAAAWMQARAAVATLADLTEATVDLYGADLAEHLGIANQGRLDRDTGFAVTAALRKDDVPAPRPPSLAELRRK</sequence>